<dbReference type="Gene3D" id="3.90.176.10">
    <property type="entry name" value="Toxin ADP-ribosyltransferase, Chain A, domain 1"/>
    <property type="match status" value="1"/>
</dbReference>
<sequence>MRSPTAARAVAAAAALSALAALAELRPFALGGSAAWVGGPRPSRAGARRAARRALSTERSEAFLKCVEYYDPNDPSNEPFSEGPPPTGFRDLTQCISPYHPNPEWQIWPEPPGHFERDQKVASMYTLASGMFKDINKALREDNEDAMRRLAPMIWEIRHILKFQRDKICTPEGRKCKPFMGQLVRGLDLPQDQVEAVANEYKVGMEFSWPAFTSCQMDEGDQGGLWPFEGNLHFEIACNIDPRTMDAEEIFAPVRIGRFLGGSTEVLLPPHTKFKVVGEREVERVRENDLPPFDVYTKILEVVELPTPMKKPR</sequence>
<dbReference type="EMBL" id="CAUYUJ010004335">
    <property type="protein sequence ID" value="CAK0809173.1"/>
    <property type="molecule type" value="Genomic_DNA"/>
</dbReference>
<proteinExistence type="predicted"/>
<keyword evidence="3" id="KW-1185">Reference proteome</keyword>
<dbReference type="Proteomes" id="UP001189429">
    <property type="component" value="Unassembled WGS sequence"/>
</dbReference>
<evidence type="ECO:0000313" key="2">
    <source>
        <dbReference type="EMBL" id="CAK0809173.1"/>
    </source>
</evidence>
<name>A0ABN9QY30_9DINO</name>
<organism evidence="2 3">
    <name type="scientific">Prorocentrum cordatum</name>
    <dbReference type="NCBI Taxonomy" id="2364126"/>
    <lineage>
        <taxon>Eukaryota</taxon>
        <taxon>Sar</taxon>
        <taxon>Alveolata</taxon>
        <taxon>Dinophyceae</taxon>
        <taxon>Prorocentrales</taxon>
        <taxon>Prorocentraceae</taxon>
        <taxon>Prorocentrum</taxon>
    </lineage>
</organism>
<comment type="caution">
    <text evidence="2">The sequence shown here is derived from an EMBL/GenBank/DDBJ whole genome shotgun (WGS) entry which is preliminary data.</text>
</comment>
<keyword evidence="1" id="KW-0732">Signal</keyword>
<evidence type="ECO:0000313" key="3">
    <source>
        <dbReference type="Proteomes" id="UP001189429"/>
    </source>
</evidence>
<evidence type="ECO:0008006" key="4">
    <source>
        <dbReference type="Google" id="ProtNLM"/>
    </source>
</evidence>
<protein>
    <recommendedName>
        <fullName evidence="4">NAD(P)(+)--arginine ADP-ribosyltransferase</fullName>
    </recommendedName>
</protein>
<feature type="chain" id="PRO_5046969977" description="NAD(P)(+)--arginine ADP-ribosyltransferase" evidence="1">
    <location>
        <begin position="26"/>
        <end position="313"/>
    </location>
</feature>
<feature type="signal peptide" evidence="1">
    <location>
        <begin position="1"/>
        <end position="25"/>
    </location>
</feature>
<dbReference type="SUPFAM" id="SSF56399">
    <property type="entry name" value="ADP-ribosylation"/>
    <property type="match status" value="1"/>
</dbReference>
<accession>A0ABN9QY30</accession>
<evidence type="ECO:0000256" key="1">
    <source>
        <dbReference type="SAM" id="SignalP"/>
    </source>
</evidence>
<gene>
    <name evidence="2" type="ORF">PCOR1329_LOCUS14491</name>
</gene>
<reference evidence="2" key="1">
    <citation type="submission" date="2023-10" db="EMBL/GenBank/DDBJ databases">
        <authorList>
            <person name="Chen Y."/>
            <person name="Shah S."/>
            <person name="Dougan E. K."/>
            <person name="Thang M."/>
            <person name="Chan C."/>
        </authorList>
    </citation>
    <scope>NUCLEOTIDE SEQUENCE [LARGE SCALE GENOMIC DNA]</scope>
</reference>